<dbReference type="PIRSF" id="PIRSF006268">
    <property type="entry name" value="ApbE"/>
    <property type="match status" value="1"/>
</dbReference>
<evidence type="ECO:0000313" key="14">
    <source>
        <dbReference type="Proteomes" id="UP000484255"/>
    </source>
</evidence>
<evidence type="ECO:0000256" key="6">
    <source>
        <dbReference type="ARBA" id="ARBA00022827"/>
    </source>
</evidence>
<keyword evidence="3 10" id="KW-0285">Flavoprotein</keyword>
<dbReference type="Gene3D" id="3.10.520.10">
    <property type="entry name" value="ApbE-like domains"/>
    <property type="match status" value="1"/>
</dbReference>
<sequence>MSALGTAPGGVAAAWAGPRPAGPTGRTASDAAAERTLERQALMGTWVDLVVEHPSPTVRRQALDAAWAEMLRLSEMMSRYRSASQVSRLAAQAGGAAQPVAPELMAVLRQARRLHHSTQGRLDPTVGAYATWAFEPGRHQQASAADLARQQPLVDVSGLELDLVRGTARLRQPGMRLDLGGVAKLPILSAGLQAVQAQGVRRALINGGGDVLCCSRPGDAPWRIGLRHPLQPERLAGAVSLAQGVVAASGDYERGFVHQGRRLHHVLDPRTGQPSQGLHGVALVAQTVDQVNGWGPALMLAGLATGRRWLAPGGPLHTVQALLADDTGLHTTPGLGLLPV</sequence>
<evidence type="ECO:0000256" key="11">
    <source>
        <dbReference type="PIRSR" id="PIRSR006268-2"/>
    </source>
</evidence>
<dbReference type="AlphaFoldDB" id="A0A7C9PJP2"/>
<dbReference type="PANTHER" id="PTHR30040:SF2">
    <property type="entry name" value="FAD:PROTEIN FMN TRANSFERASE"/>
    <property type="match status" value="1"/>
</dbReference>
<comment type="caution">
    <text evidence="13">The sequence shown here is derived from an EMBL/GenBank/DDBJ whole genome shotgun (WGS) entry which is preliminary data.</text>
</comment>
<name>A0A7C9PJP2_9BURK</name>
<reference evidence="13 14" key="1">
    <citation type="submission" date="2020-02" db="EMBL/GenBank/DDBJ databases">
        <title>Ideonella bacterium strain TBM-1.</title>
        <authorList>
            <person name="Chen W.-M."/>
        </authorList>
    </citation>
    <scope>NUCLEOTIDE SEQUENCE [LARGE SCALE GENOMIC DNA]</scope>
    <source>
        <strain evidence="13 14">TBM-1</strain>
    </source>
</reference>
<feature type="compositionally biased region" description="Low complexity" evidence="12">
    <location>
        <begin position="1"/>
        <end position="28"/>
    </location>
</feature>
<dbReference type="EC" id="2.7.1.180" evidence="1 10"/>
<dbReference type="GO" id="GO:0016740">
    <property type="term" value="F:transferase activity"/>
    <property type="evidence" value="ECO:0007669"/>
    <property type="project" value="UniProtKB-UniRule"/>
</dbReference>
<protein>
    <recommendedName>
        <fullName evidence="2 10">FAD:protein FMN transferase</fullName>
        <ecNumber evidence="1 10">2.7.1.180</ecNumber>
    </recommendedName>
    <alternativeName>
        <fullName evidence="8 10">Flavin transferase</fullName>
    </alternativeName>
</protein>
<evidence type="ECO:0000313" key="13">
    <source>
        <dbReference type="EMBL" id="NDY93588.1"/>
    </source>
</evidence>
<feature type="binding site" evidence="11">
    <location>
        <position position="181"/>
    </location>
    <ligand>
        <name>Mg(2+)</name>
        <dbReference type="ChEBI" id="CHEBI:18420"/>
    </ligand>
</feature>
<evidence type="ECO:0000256" key="5">
    <source>
        <dbReference type="ARBA" id="ARBA00022723"/>
    </source>
</evidence>
<dbReference type="EMBL" id="JAAGOH010000040">
    <property type="protein sequence ID" value="NDY93588.1"/>
    <property type="molecule type" value="Genomic_DNA"/>
</dbReference>
<evidence type="ECO:0000256" key="3">
    <source>
        <dbReference type="ARBA" id="ARBA00022630"/>
    </source>
</evidence>
<evidence type="ECO:0000256" key="4">
    <source>
        <dbReference type="ARBA" id="ARBA00022679"/>
    </source>
</evidence>
<accession>A0A7C9PJP2</accession>
<keyword evidence="7 10" id="KW-0460">Magnesium</keyword>
<comment type="cofactor">
    <cofactor evidence="11">
        <name>Mg(2+)</name>
        <dbReference type="ChEBI" id="CHEBI:18420"/>
    </cofactor>
    <cofactor evidence="11">
        <name>Mn(2+)</name>
        <dbReference type="ChEBI" id="CHEBI:29035"/>
    </cofactor>
    <text evidence="11">Magnesium. Can also use manganese.</text>
</comment>
<keyword evidence="5 10" id="KW-0479">Metal-binding</keyword>
<dbReference type="Proteomes" id="UP000484255">
    <property type="component" value="Unassembled WGS sequence"/>
</dbReference>
<proteinExistence type="inferred from homology"/>
<keyword evidence="14" id="KW-1185">Reference proteome</keyword>
<dbReference type="PANTHER" id="PTHR30040">
    <property type="entry name" value="THIAMINE BIOSYNTHESIS LIPOPROTEIN APBE"/>
    <property type="match status" value="1"/>
</dbReference>
<comment type="catalytic activity">
    <reaction evidence="9 10">
        <text>L-threonyl-[protein] + FAD = FMN-L-threonyl-[protein] + AMP + H(+)</text>
        <dbReference type="Rhea" id="RHEA:36847"/>
        <dbReference type="Rhea" id="RHEA-COMP:11060"/>
        <dbReference type="Rhea" id="RHEA-COMP:11061"/>
        <dbReference type="ChEBI" id="CHEBI:15378"/>
        <dbReference type="ChEBI" id="CHEBI:30013"/>
        <dbReference type="ChEBI" id="CHEBI:57692"/>
        <dbReference type="ChEBI" id="CHEBI:74257"/>
        <dbReference type="ChEBI" id="CHEBI:456215"/>
        <dbReference type="EC" id="2.7.1.180"/>
    </reaction>
</comment>
<evidence type="ECO:0000256" key="7">
    <source>
        <dbReference type="ARBA" id="ARBA00022842"/>
    </source>
</evidence>
<dbReference type="SUPFAM" id="SSF143631">
    <property type="entry name" value="ApbE-like"/>
    <property type="match status" value="1"/>
</dbReference>
<dbReference type="RefSeq" id="WP_163459620.1">
    <property type="nucleotide sequence ID" value="NZ_JAAGOH010000040.1"/>
</dbReference>
<organism evidence="13 14">
    <name type="scientific">Ideonella livida</name>
    <dbReference type="NCBI Taxonomy" id="2707176"/>
    <lineage>
        <taxon>Bacteria</taxon>
        <taxon>Pseudomonadati</taxon>
        <taxon>Pseudomonadota</taxon>
        <taxon>Betaproteobacteria</taxon>
        <taxon>Burkholderiales</taxon>
        <taxon>Sphaerotilaceae</taxon>
        <taxon>Ideonella</taxon>
    </lineage>
</organism>
<evidence type="ECO:0000256" key="2">
    <source>
        <dbReference type="ARBA" id="ARBA00016337"/>
    </source>
</evidence>
<dbReference type="GO" id="GO:0046872">
    <property type="term" value="F:metal ion binding"/>
    <property type="evidence" value="ECO:0007669"/>
    <property type="project" value="UniProtKB-UniRule"/>
</dbReference>
<evidence type="ECO:0000256" key="10">
    <source>
        <dbReference type="PIRNR" id="PIRNR006268"/>
    </source>
</evidence>
<dbReference type="Pfam" id="PF02424">
    <property type="entry name" value="ApbE"/>
    <property type="match status" value="1"/>
</dbReference>
<gene>
    <name evidence="13" type="ORF">G3A44_20565</name>
</gene>
<comment type="similarity">
    <text evidence="10">Belongs to the ApbE family.</text>
</comment>
<evidence type="ECO:0000256" key="1">
    <source>
        <dbReference type="ARBA" id="ARBA00011955"/>
    </source>
</evidence>
<keyword evidence="6 10" id="KW-0274">FAD</keyword>
<keyword evidence="4 10" id="KW-0808">Transferase</keyword>
<dbReference type="InterPro" id="IPR003374">
    <property type="entry name" value="ApbE-like_sf"/>
</dbReference>
<feature type="region of interest" description="Disordered" evidence="12">
    <location>
        <begin position="1"/>
        <end position="31"/>
    </location>
</feature>
<evidence type="ECO:0000256" key="12">
    <source>
        <dbReference type="SAM" id="MobiDB-lite"/>
    </source>
</evidence>
<dbReference type="InterPro" id="IPR024932">
    <property type="entry name" value="ApbE"/>
</dbReference>
<evidence type="ECO:0000256" key="8">
    <source>
        <dbReference type="ARBA" id="ARBA00031306"/>
    </source>
</evidence>
<evidence type="ECO:0000256" key="9">
    <source>
        <dbReference type="ARBA" id="ARBA00048540"/>
    </source>
</evidence>